<reference evidence="5" key="1">
    <citation type="submission" date="2020-07" db="EMBL/GenBank/DDBJ databases">
        <authorList>
            <person name="Lin J."/>
        </authorList>
    </citation>
    <scope>NUCLEOTIDE SEQUENCE</scope>
</reference>
<evidence type="ECO:0000256" key="1">
    <source>
        <dbReference type="ARBA" id="ARBA00005771"/>
    </source>
</evidence>
<organism evidence="5">
    <name type="scientific">Ananas comosus var. bracteatus</name>
    <name type="common">red pineapple</name>
    <dbReference type="NCBI Taxonomy" id="296719"/>
    <lineage>
        <taxon>Eukaryota</taxon>
        <taxon>Viridiplantae</taxon>
        <taxon>Streptophyta</taxon>
        <taxon>Embryophyta</taxon>
        <taxon>Tracheophyta</taxon>
        <taxon>Spermatophyta</taxon>
        <taxon>Magnoliopsida</taxon>
        <taxon>Liliopsida</taxon>
        <taxon>Poales</taxon>
        <taxon>Bromeliaceae</taxon>
        <taxon>Bromelioideae</taxon>
        <taxon>Ananas</taxon>
    </lineage>
</organism>
<evidence type="ECO:0000313" key="5">
    <source>
        <dbReference type="EMBL" id="CAD1837455.1"/>
    </source>
</evidence>
<comment type="similarity">
    <text evidence="1 3">Belongs to the sulfotransferase 1 family.</text>
</comment>
<keyword evidence="2 3" id="KW-0808">Transferase</keyword>
<dbReference type="InterPro" id="IPR000863">
    <property type="entry name" value="Sulfotransferase_dom"/>
</dbReference>
<gene>
    <name evidence="5" type="ORF">CB5_LOCUS20666</name>
</gene>
<feature type="domain" description="Sulfotransferase" evidence="4">
    <location>
        <begin position="4"/>
        <end position="108"/>
    </location>
</feature>
<evidence type="ECO:0000259" key="4">
    <source>
        <dbReference type="Pfam" id="PF00685"/>
    </source>
</evidence>
<proteinExistence type="inferred from homology"/>
<dbReference type="EC" id="2.8.2.-" evidence="3"/>
<dbReference type="GO" id="GO:0008146">
    <property type="term" value="F:sulfotransferase activity"/>
    <property type="evidence" value="ECO:0007669"/>
    <property type="project" value="InterPro"/>
</dbReference>
<dbReference type="Gene3D" id="3.40.50.300">
    <property type="entry name" value="P-loop containing nucleotide triphosphate hydrolases"/>
    <property type="match status" value="1"/>
</dbReference>
<dbReference type="SUPFAM" id="SSF52540">
    <property type="entry name" value="P-loop containing nucleoside triphosphate hydrolases"/>
    <property type="match status" value="1"/>
</dbReference>
<protein>
    <recommendedName>
        <fullName evidence="3">Sulfotransferase</fullName>
        <ecNumber evidence="3">2.8.2.-</ecNumber>
    </recommendedName>
</protein>
<name>A0A6V7Q3I6_ANACO</name>
<dbReference type="Pfam" id="PF00685">
    <property type="entry name" value="Sulfotransfer_1"/>
    <property type="match status" value="1"/>
</dbReference>
<sequence length="115" mass="13287">MEINESFKMYCEGYSTNGPVWEHNLEYWRESQQWPEKVLFLKYDEMMAAPEEYTRKLADFIGCPFTAKENGENVVEEVVRLCSFEKLSGLKVNKNGSVRCGNTQSRSRISSGAEK</sequence>
<evidence type="ECO:0000256" key="2">
    <source>
        <dbReference type="ARBA" id="ARBA00022679"/>
    </source>
</evidence>
<dbReference type="EMBL" id="LR862132">
    <property type="protein sequence ID" value="CAD1837455.1"/>
    <property type="molecule type" value="Genomic_DNA"/>
</dbReference>
<evidence type="ECO:0000256" key="3">
    <source>
        <dbReference type="RuleBase" id="RU361155"/>
    </source>
</evidence>
<dbReference type="AlphaFoldDB" id="A0A6V7Q3I6"/>
<dbReference type="PANTHER" id="PTHR11783">
    <property type="entry name" value="SULFOTRANSFERASE SULT"/>
    <property type="match status" value="1"/>
</dbReference>
<accession>A0A6V7Q3I6</accession>
<dbReference type="InterPro" id="IPR027417">
    <property type="entry name" value="P-loop_NTPase"/>
</dbReference>